<dbReference type="InterPro" id="IPR007372">
    <property type="entry name" value="Lipid/polyisoprenoid-bd_YceI"/>
</dbReference>
<keyword evidence="1" id="KW-0732">Signal</keyword>
<dbReference type="AlphaFoldDB" id="A0A7W7YIF4"/>
<gene>
    <name evidence="3" type="ORF">HNQ64_000876</name>
</gene>
<evidence type="ECO:0000313" key="3">
    <source>
        <dbReference type="EMBL" id="MBB5036642.1"/>
    </source>
</evidence>
<proteinExistence type="predicted"/>
<name>A0A7W7YIF4_9BACT</name>
<sequence>MLLRCCLFLTLCFAHPVFAQSRANWAGTAAITFAGTSTLHDWAGQVAAQPFTTVVVSDAAGAPTQISAKVTVSAKAMDTAEPKRDENMRKAMKVTEYPLIEAAIDAAVGEVSQDGKTPSTLPMKLKLLGKEQSVQGRISQWKLVGKKATFDLDFDVSLKASGIEVPSVLLLIRVGDAVKVHASVTLTQP</sequence>
<accession>A0A7W7YIF4</accession>
<keyword evidence="4" id="KW-1185">Reference proteome</keyword>
<feature type="signal peptide" evidence="1">
    <location>
        <begin position="1"/>
        <end position="19"/>
    </location>
</feature>
<dbReference type="InterPro" id="IPR036761">
    <property type="entry name" value="TTHA0802/YceI-like_sf"/>
</dbReference>
<feature type="domain" description="Lipid/polyisoprenoid-binding YceI-like" evidence="2">
    <location>
        <begin position="41"/>
        <end position="185"/>
    </location>
</feature>
<dbReference type="EMBL" id="JACHIF010000001">
    <property type="protein sequence ID" value="MBB5036642.1"/>
    <property type="molecule type" value="Genomic_DNA"/>
</dbReference>
<feature type="chain" id="PRO_5031558095" description="Lipid/polyisoprenoid-binding YceI-like domain-containing protein" evidence="1">
    <location>
        <begin position="20"/>
        <end position="189"/>
    </location>
</feature>
<evidence type="ECO:0000256" key="1">
    <source>
        <dbReference type="SAM" id="SignalP"/>
    </source>
</evidence>
<dbReference type="Gene3D" id="2.40.128.110">
    <property type="entry name" value="Lipid/polyisoprenoid-binding, YceI-like"/>
    <property type="match status" value="1"/>
</dbReference>
<evidence type="ECO:0000259" key="2">
    <source>
        <dbReference type="Pfam" id="PF04264"/>
    </source>
</evidence>
<dbReference type="SUPFAM" id="SSF101874">
    <property type="entry name" value="YceI-like"/>
    <property type="match status" value="1"/>
</dbReference>
<organism evidence="3 4">
    <name type="scientific">Prosthecobacter dejongeii</name>
    <dbReference type="NCBI Taxonomy" id="48465"/>
    <lineage>
        <taxon>Bacteria</taxon>
        <taxon>Pseudomonadati</taxon>
        <taxon>Verrucomicrobiota</taxon>
        <taxon>Verrucomicrobiia</taxon>
        <taxon>Verrucomicrobiales</taxon>
        <taxon>Verrucomicrobiaceae</taxon>
        <taxon>Prosthecobacter</taxon>
    </lineage>
</organism>
<dbReference type="Pfam" id="PF04264">
    <property type="entry name" value="YceI"/>
    <property type="match status" value="1"/>
</dbReference>
<dbReference type="Proteomes" id="UP000534294">
    <property type="component" value="Unassembled WGS sequence"/>
</dbReference>
<evidence type="ECO:0000313" key="4">
    <source>
        <dbReference type="Proteomes" id="UP000534294"/>
    </source>
</evidence>
<dbReference type="RefSeq" id="WP_221305326.1">
    <property type="nucleotide sequence ID" value="NZ_JACHIF010000001.1"/>
</dbReference>
<reference evidence="3 4" key="1">
    <citation type="submission" date="2020-08" db="EMBL/GenBank/DDBJ databases">
        <title>Genomic Encyclopedia of Type Strains, Phase IV (KMG-IV): sequencing the most valuable type-strain genomes for metagenomic binning, comparative biology and taxonomic classification.</title>
        <authorList>
            <person name="Goeker M."/>
        </authorList>
    </citation>
    <scope>NUCLEOTIDE SEQUENCE [LARGE SCALE GENOMIC DNA]</scope>
    <source>
        <strain evidence="3 4">DSM 12251</strain>
    </source>
</reference>
<comment type="caution">
    <text evidence="3">The sequence shown here is derived from an EMBL/GenBank/DDBJ whole genome shotgun (WGS) entry which is preliminary data.</text>
</comment>
<protein>
    <recommendedName>
        <fullName evidence="2">Lipid/polyisoprenoid-binding YceI-like domain-containing protein</fullName>
    </recommendedName>
</protein>